<dbReference type="EMBL" id="CP036273">
    <property type="protein sequence ID" value="QDU22828.1"/>
    <property type="molecule type" value="Genomic_DNA"/>
</dbReference>
<sequence>MLVTFDGDSYSVKTGDTVIEAATQALDPSKSPKTLDSKVTAGPNKGAVLLGIYEIRGDRLTVCFDPEGKERPTAFKADAGTRTLVVHNRVKK</sequence>
<keyword evidence="2" id="KW-1185">Reference proteome</keyword>
<dbReference type="KEGG" id="uli:ETAA1_48160"/>
<proteinExistence type="predicted"/>
<accession>A0A517XZD9</accession>
<name>A0A517XZD9_9BACT</name>
<reference evidence="1 2" key="1">
    <citation type="submission" date="2019-02" db="EMBL/GenBank/DDBJ databases">
        <title>Deep-cultivation of Planctomycetes and their phenomic and genomic characterization uncovers novel biology.</title>
        <authorList>
            <person name="Wiegand S."/>
            <person name="Jogler M."/>
            <person name="Boedeker C."/>
            <person name="Pinto D."/>
            <person name="Vollmers J."/>
            <person name="Rivas-Marin E."/>
            <person name="Kohn T."/>
            <person name="Peeters S.H."/>
            <person name="Heuer A."/>
            <person name="Rast P."/>
            <person name="Oberbeckmann S."/>
            <person name="Bunk B."/>
            <person name="Jeske O."/>
            <person name="Meyerdierks A."/>
            <person name="Storesund J.E."/>
            <person name="Kallscheuer N."/>
            <person name="Luecker S."/>
            <person name="Lage O.M."/>
            <person name="Pohl T."/>
            <person name="Merkel B.J."/>
            <person name="Hornburger P."/>
            <person name="Mueller R.-W."/>
            <person name="Bruemmer F."/>
            <person name="Labrenz M."/>
            <person name="Spormann A.M."/>
            <person name="Op den Camp H."/>
            <person name="Overmann J."/>
            <person name="Amann R."/>
            <person name="Jetten M.S.M."/>
            <person name="Mascher T."/>
            <person name="Medema M.H."/>
            <person name="Devos D.P."/>
            <person name="Kaster A.-K."/>
            <person name="Ovreas L."/>
            <person name="Rohde M."/>
            <person name="Galperin M.Y."/>
            <person name="Jogler C."/>
        </authorList>
    </citation>
    <scope>NUCLEOTIDE SEQUENCE [LARGE SCALE GENOMIC DNA]</scope>
    <source>
        <strain evidence="1 2">ETA_A1</strain>
    </source>
</reference>
<dbReference type="Proteomes" id="UP000319576">
    <property type="component" value="Chromosome"/>
</dbReference>
<dbReference type="InterPro" id="IPR017504">
    <property type="entry name" value="CHP03067_Planctomycetes"/>
</dbReference>
<gene>
    <name evidence="1" type="ORF">ETAA1_48160</name>
</gene>
<evidence type="ECO:0000313" key="2">
    <source>
        <dbReference type="Proteomes" id="UP000319576"/>
    </source>
</evidence>
<protein>
    <submittedName>
        <fullName evidence="1">Uncharacterized protein</fullName>
    </submittedName>
</protein>
<dbReference type="AlphaFoldDB" id="A0A517XZD9"/>
<dbReference type="NCBIfam" id="TIGR03067">
    <property type="entry name" value="Planc_TIGR03067"/>
    <property type="match status" value="1"/>
</dbReference>
<evidence type="ECO:0000313" key="1">
    <source>
        <dbReference type="EMBL" id="QDU22828.1"/>
    </source>
</evidence>
<organism evidence="1 2">
    <name type="scientific">Urbifossiella limnaea</name>
    <dbReference type="NCBI Taxonomy" id="2528023"/>
    <lineage>
        <taxon>Bacteria</taxon>
        <taxon>Pseudomonadati</taxon>
        <taxon>Planctomycetota</taxon>
        <taxon>Planctomycetia</taxon>
        <taxon>Gemmatales</taxon>
        <taxon>Gemmataceae</taxon>
        <taxon>Urbifossiella</taxon>
    </lineage>
</organism>